<evidence type="ECO:0000313" key="4">
    <source>
        <dbReference type="EMBL" id="CAA7408618.1"/>
    </source>
</evidence>
<feature type="domain" description="Glutaredoxin" evidence="2">
    <location>
        <begin position="227"/>
        <end position="297"/>
    </location>
</feature>
<dbReference type="OrthoDB" id="423313at2759"/>
<feature type="compositionally biased region" description="Pro residues" evidence="1">
    <location>
        <begin position="94"/>
        <end position="118"/>
    </location>
</feature>
<feature type="region of interest" description="Disordered" evidence="1">
    <location>
        <begin position="138"/>
        <end position="209"/>
    </location>
</feature>
<feature type="compositionally biased region" description="Basic and acidic residues" evidence="1">
    <location>
        <begin position="186"/>
        <end position="196"/>
    </location>
</feature>
<evidence type="ECO:0000313" key="5">
    <source>
        <dbReference type="Proteomes" id="UP000663760"/>
    </source>
</evidence>
<dbReference type="PROSITE" id="PS51354">
    <property type="entry name" value="GLUTAREDOXIN_2"/>
    <property type="match status" value="1"/>
</dbReference>
<keyword evidence="5" id="KW-1185">Reference proteome</keyword>
<reference evidence="3" key="1">
    <citation type="submission" date="2019-12" db="EMBL/GenBank/DDBJ databases">
        <authorList>
            <person name="Scholz U."/>
            <person name="Mascher M."/>
            <person name="Fiebig A."/>
        </authorList>
    </citation>
    <scope>NUCLEOTIDE SEQUENCE</scope>
</reference>
<name>A0A7I8JMX2_SPIIN</name>
<feature type="region of interest" description="Disordered" evidence="1">
    <location>
        <begin position="87"/>
        <end position="121"/>
    </location>
</feature>
<dbReference type="PANTHER" id="PTHR45669:SF7">
    <property type="entry name" value="F1N19.7"/>
    <property type="match status" value="1"/>
</dbReference>
<dbReference type="EMBL" id="LR743602">
    <property type="protein sequence ID" value="CAA2632297.1"/>
    <property type="molecule type" value="Genomic_DNA"/>
</dbReference>
<dbReference type="Gene3D" id="3.40.30.10">
    <property type="entry name" value="Glutaredoxin"/>
    <property type="match status" value="1"/>
</dbReference>
<evidence type="ECO:0000313" key="3">
    <source>
        <dbReference type="EMBL" id="CAA2632297.1"/>
    </source>
</evidence>
<dbReference type="InterPro" id="IPR002109">
    <property type="entry name" value="Glutaredoxin"/>
</dbReference>
<protein>
    <recommendedName>
        <fullName evidence="2">Glutaredoxin domain-containing protein</fullName>
    </recommendedName>
</protein>
<dbReference type="Pfam" id="PF23733">
    <property type="entry name" value="GRXCR1-2_C"/>
    <property type="match status" value="1"/>
</dbReference>
<gene>
    <name evidence="3" type="ORF">SI7747_15017925</name>
    <name evidence="4" type="ORF">SI8410_15019296</name>
</gene>
<feature type="compositionally biased region" description="Pro residues" evidence="1">
    <location>
        <begin position="149"/>
        <end position="158"/>
    </location>
</feature>
<evidence type="ECO:0000259" key="2">
    <source>
        <dbReference type="Pfam" id="PF00462"/>
    </source>
</evidence>
<feature type="compositionally biased region" description="Low complexity" evidence="1">
    <location>
        <begin position="159"/>
        <end position="170"/>
    </location>
</feature>
<dbReference type="PANTHER" id="PTHR45669">
    <property type="entry name" value="GLUTAREDOXIN DOMAIN-CONTAINING CYSTEINE-RICH PROTEIN CG12206-RELATED"/>
    <property type="match status" value="1"/>
</dbReference>
<evidence type="ECO:0000256" key="1">
    <source>
        <dbReference type="SAM" id="MobiDB-lite"/>
    </source>
</evidence>
<sequence length="390" mass="41810">MGCASSKRVETVVVADVYRPPPTSIAVFDINTIEEPWLITATVDGNEVAAPEPEKKTAANVTLPILDKLDSLEQAPQSWSEVSKALEDLKPSLRNPPPPVNSPPSPSPPPPAPAPAAAPPARNQSFHTLEELEAKLNSDNKTSKKSPNGPSPSPPPAPSLSTAAARPSRPVLLEGVRPVTQNSFLLRDKEEREKKAGSMPEDPTRRWRRNPLDGFQEICPPGGADGVVLYTTSLRGVRRTFDDCERARQLVEAHCLAMATEVDERDISLHGEYLKELRELVGEEAAVPRLFVKGRYVGGVNEVVEFNETGRLRLILKLARDPAAAAAEGGSQGRRVCGGCGGARFVPCSDCNGSRKVVLEEGGSRKGAAAATVTCARCNENGLVQCPLCR</sequence>
<organism evidence="3">
    <name type="scientific">Spirodela intermedia</name>
    <name type="common">Intermediate duckweed</name>
    <dbReference type="NCBI Taxonomy" id="51605"/>
    <lineage>
        <taxon>Eukaryota</taxon>
        <taxon>Viridiplantae</taxon>
        <taxon>Streptophyta</taxon>
        <taxon>Embryophyta</taxon>
        <taxon>Tracheophyta</taxon>
        <taxon>Spermatophyta</taxon>
        <taxon>Magnoliopsida</taxon>
        <taxon>Liliopsida</taxon>
        <taxon>Araceae</taxon>
        <taxon>Lemnoideae</taxon>
        <taxon>Spirodela</taxon>
    </lineage>
</organism>
<dbReference type="InterPro" id="IPR036249">
    <property type="entry name" value="Thioredoxin-like_sf"/>
</dbReference>
<dbReference type="Proteomes" id="UP000663760">
    <property type="component" value="Chromosome 15"/>
</dbReference>
<accession>A0A7I8JMX2</accession>
<proteinExistence type="predicted"/>
<dbReference type="AlphaFoldDB" id="A0A7I8JMX2"/>
<dbReference type="EMBL" id="LR746278">
    <property type="protein sequence ID" value="CAA7408618.1"/>
    <property type="molecule type" value="Genomic_DNA"/>
</dbReference>
<dbReference type="Pfam" id="PF00462">
    <property type="entry name" value="Glutaredoxin"/>
    <property type="match status" value="1"/>
</dbReference>
<dbReference type="SUPFAM" id="SSF52833">
    <property type="entry name" value="Thioredoxin-like"/>
    <property type="match status" value="1"/>
</dbReference>